<dbReference type="AlphaFoldDB" id="W0RL83"/>
<dbReference type="FunFam" id="2.130.10.10:FF:000306">
    <property type="entry name" value="3-carboxymuconate cyclase"/>
    <property type="match status" value="1"/>
</dbReference>
<dbReference type="eggNOG" id="COG2706">
    <property type="taxonomic scope" value="Bacteria"/>
</dbReference>
<dbReference type="STRING" id="861299.J421_4302"/>
<dbReference type="PANTHER" id="PTHR30344">
    <property type="entry name" value="6-PHOSPHOGLUCONOLACTONASE-RELATED"/>
    <property type="match status" value="1"/>
</dbReference>
<dbReference type="HOGENOM" id="CLU_038716_5_1_0"/>
<sequence length="383" mass="40772">MDRPVSRRTFIAAAAGLAGCASLGRRDDDDFLLHVGTYTEGTSSAGVYRFRMDDDSGALQALGPVDAGPNPSFLARRADGLLVVANEVDTWNGQRTGAVSAFAVDSRTGALTPRGRRSSGGTGPAYVSIDHSGRIALVANYGGGSVAALPIAADGTLGDPTSVVRHSGSGPNAERQEGPHAHCIIADPSNRWALATDLGTDRVMIYRLDPAGTLAPAPTPFVALPPGAGPRHLAFHPGSRYLYLANELDLTLGTFRWDSAAGTLERLQLAPIVPGLRSRDFTAADIHVAPSGRFLYATVRGDDSIGVHAIDERTGMLTYVQRVSTEGKWPRNFALEPRGRFLYVANQHTDDITIFRVDRDTGRLTFTGQRVPVPSPVCIRFSA</sequence>
<accession>W0RL83</accession>
<evidence type="ECO:0000313" key="3">
    <source>
        <dbReference type="EMBL" id="AHG91839.1"/>
    </source>
</evidence>
<dbReference type="InterPro" id="IPR011048">
    <property type="entry name" value="Haem_d1_sf"/>
</dbReference>
<keyword evidence="2" id="KW-0313">Glucose metabolism</keyword>
<dbReference type="PROSITE" id="PS51257">
    <property type="entry name" value="PROKAR_LIPOPROTEIN"/>
    <property type="match status" value="1"/>
</dbReference>
<keyword evidence="4" id="KW-1185">Reference proteome</keyword>
<dbReference type="EMBL" id="CP007128">
    <property type="protein sequence ID" value="AHG91839.1"/>
    <property type="molecule type" value="Genomic_DNA"/>
</dbReference>
<protein>
    <submittedName>
        <fullName evidence="3">Lactonase, 7-bladed beta propeller</fullName>
    </submittedName>
</protein>
<dbReference type="InParanoid" id="W0RL83"/>
<dbReference type="Pfam" id="PF10282">
    <property type="entry name" value="Lactonase"/>
    <property type="match status" value="1"/>
</dbReference>
<dbReference type="PANTHER" id="PTHR30344:SF1">
    <property type="entry name" value="6-PHOSPHOGLUCONOLACTONASE"/>
    <property type="match status" value="1"/>
</dbReference>
<dbReference type="InterPro" id="IPR050282">
    <property type="entry name" value="Cycloisomerase_2"/>
</dbReference>
<dbReference type="InterPro" id="IPR019405">
    <property type="entry name" value="Lactonase_7-beta_prop"/>
</dbReference>
<dbReference type="SUPFAM" id="SSF51004">
    <property type="entry name" value="C-terminal (heme d1) domain of cytochrome cd1-nitrite reductase"/>
    <property type="match status" value="1"/>
</dbReference>
<name>W0RL83_9BACT</name>
<evidence type="ECO:0000256" key="1">
    <source>
        <dbReference type="ARBA" id="ARBA00005564"/>
    </source>
</evidence>
<dbReference type="RefSeq" id="WP_025413273.1">
    <property type="nucleotide sequence ID" value="NZ_CP007128.1"/>
</dbReference>
<dbReference type="Proteomes" id="UP000019151">
    <property type="component" value="Chromosome"/>
</dbReference>
<evidence type="ECO:0000313" key="4">
    <source>
        <dbReference type="Proteomes" id="UP000019151"/>
    </source>
</evidence>
<reference evidence="3 4" key="1">
    <citation type="journal article" date="2014" name="Genome Announc.">
        <title>Genome Sequence and Methylome of Soil Bacterium Gemmatirosa kalamazoonensis KBS708T, a Member of the Rarely Cultivated Gemmatimonadetes Phylum.</title>
        <authorList>
            <person name="Debruyn J.M."/>
            <person name="Radosevich M."/>
            <person name="Wommack K.E."/>
            <person name="Polson S.W."/>
            <person name="Hauser L.J."/>
            <person name="Fawaz M.N."/>
            <person name="Korlach J."/>
            <person name="Tsai Y.C."/>
        </authorList>
    </citation>
    <scope>NUCLEOTIDE SEQUENCE [LARGE SCALE GENOMIC DNA]</scope>
    <source>
        <strain evidence="3 4">KBS708</strain>
    </source>
</reference>
<dbReference type="PATRIC" id="fig|861299.3.peg.4361"/>
<evidence type="ECO:0000256" key="2">
    <source>
        <dbReference type="ARBA" id="ARBA00022526"/>
    </source>
</evidence>
<dbReference type="OrthoDB" id="9790815at2"/>
<proteinExistence type="inferred from homology"/>
<dbReference type="Gene3D" id="2.130.10.10">
    <property type="entry name" value="YVTN repeat-like/Quinoprotein amine dehydrogenase"/>
    <property type="match status" value="1"/>
</dbReference>
<comment type="similarity">
    <text evidence="1">Belongs to the cycloisomerase 2 family.</text>
</comment>
<dbReference type="KEGG" id="gba:J421_4302"/>
<dbReference type="FunCoup" id="W0RL83">
    <property type="interactions" value="101"/>
</dbReference>
<dbReference type="GO" id="GO:0017057">
    <property type="term" value="F:6-phosphogluconolactonase activity"/>
    <property type="evidence" value="ECO:0007669"/>
    <property type="project" value="TreeGrafter"/>
</dbReference>
<organism evidence="3 4">
    <name type="scientific">Gemmatirosa kalamazoonensis</name>
    <dbReference type="NCBI Taxonomy" id="861299"/>
    <lineage>
        <taxon>Bacteria</taxon>
        <taxon>Pseudomonadati</taxon>
        <taxon>Gemmatimonadota</taxon>
        <taxon>Gemmatimonadia</taxon>
        <taxon>Gemmatimonadales</taxon>
        <taxon>Gemmatimonadaceae</taxon>
        <taxon>Gemmatirosa</taxon>
    </lineage>
</organism>
<dbReference type="GO" id="GO:0005829">
    <property type="term" value="C:cytosol"/>
    <property type="evidence" value="ECO:0007669"/>
    <property type="project" value="TreeGrafter"/>
</dbReference>
<dbReference type="InterPro" id="IPR015943">
    <property type="entry name" value="WD40/YVTN_repeat-like_dom_sf"/>
</dbReference>
<dbReference type="GO" id="GO:0006006">
    <property type="term" value="P:glucose metabolic process"/>
    <property type="evidence" value="ECO:0007669"/>
    <property type="project" value="UniProtKB-KW"/>
</dbReference>
<keyword evidence="2" id="KW-0119">Carbohydrate metabolism</keyword>
<gene>
    <name evidence="3" type="ORF">J421_4302</name>
</gene>